<keyword evidence="2" id="KW-1185">Reference proteome</keyword>
<reference evidence="1 2" key="1">
    <citation type="submission" date="2014-02" db="EMBL/GenBank/DDBJ databases">
        <authorList>
            <person name="Genoscope - CEA"/>
        </authorList>
    </citation>
    <scope>NUCLEOTIDE SEQUENCE [LARGE SCALE GENOMIC DNA]</scope>
    <source>
        <strain evidence="1 2">PCC 8005</strain>
    </source>
</reference>
<accession>A0A9P1KAD7</accession>
<name>A0A9P1KAD7_9CYAN</name>
<evidence type="ECO:0000313" key="2">
    <source>
        <dbReference type="Proteomes" id="UP000032946"/>
    </source>
</evidence>
<dbReference type="Proteomes" id="UP000032946">
    <property type="component" value="Chromosome"/>
</dbReference>
<gene>
    <name evidence="1" type="ORF">ARTHRO_10264</name>
</gene>
<organism evidence="1 2">
    <name type="scientific">Limnospira indica PCC 8005</name>
    <dbReference type="NCBI Taxonomy" id="376219"/>
    <lineage>
        <taxon>Bacteria</taxon>
        <taxon>Bacillati</taxon>
        <taxon>Cyanobacteriota</taxon>
        <taxon>Cyanophyceae</taxon>
        <taxon>Oscillatoriophycideae</taxon>
        <taxon>Oscillatoriales</taxon>
        <taxon>Sirenicapillariaceae</taxon>
        <taxon>Limnospira</taxon>
    </lineage>
</organism>
<dbReference type="EMBL" id="FO818640">
    <property type="protein sequence ID" value="CDM92591.1"/>
    <property type="molecule type" value="Genomic_DNA"/>
</dbReference>
<evidence type="ECO:0000313" key="1">
    <source>
        <dbReference type="EMBL" id="CDM92591.1"/>
    </source>
</evidence>
<proteinExistence type="predicted"/>
<dbReference type="AlphaFoldDB" id="A0A9P1KAD7"/>
<sequence length="146" mass="17371">MISEQAVIGDRHLTLKNQSIPLIAMTQVFNSTASALCYSIICDRTPTEETREFYHNDVVRFVLEQHRRMPDYLQFPIWLLTVIFDCWGWLNASPFHRQPHQLRRQQIEAWKNSPFSPCRDLMRFYESLVVLCWQSLVNSNQCDRHV</sequence>
<dbReference type="RefSeq" id="WP_006622032.1">
    <property type="nucleotide sequence ID" value="NZ_FO818640.1"/>
</dbReference>
<protein>
    <submittedName>
        <fullName evidence="1">Uncharacterized protein</fullName>
    </submittedName>
</protein>